<reference evidence="2 3" key="1">
    <citation type="submission" date="2018-12" db="EMBL/GenBank/DDBJ databases">
        <authorList>
            <consortium name="Pathogen Informatics"/>
        </authorList>
    </citation>
    <scope>NUCLEOTIDE SEQUENCE [LARGE SCALE GENOMIC DNA]</scope>
    <source>
        <strain evidence="2 3">NCTC13489</strain>
    </source>
</reference>
<accession>A0A3S4UUD1</accession>
<feature type="signal peptide" evidence="1">
    <location>
        <begin position="1"/>
        <end position="25"/>
    </location>
</feature>
<dbReference type="Proteomes" id="UP000270036">
    <property type="component" value="Chromosome"/>
</dbReference>
<gene>
    <name evidence="2" type="ORF">NCTC13489_00063</name>
</gene>
<organism evidence="2 3">
    <name type="scientific">Kaistella antarctica</name>
    <dbReference type="NCBI Taxonomy" id="266748"/>
    <lineage>
        <taxon>Bacteria</taxon>
        <taxon>Pseudomonadati</taxon>
        <taxon>Bacteroidota</taxon>
        <taxon>Flavobacteriia</taxon>
        <taxon>Flavobacteriales</taxon>
        <taxon>Weeksellaceae</taxon>
        <taxon>Chryseobacterium group</taxon>
        <taxon>Kaistella</taxon>
    </lineage>
</organism>
<name>A0A3S4UUD1_9FLAO</name>
<dbReference type="AlphaFoldDB" id="A0A3S4UUD1"/>
<dbReference type="RefSeq" id="WP_126337056.1">
    <property type="nucleotide sequence ID" value="NZ_FOIX01000002.1"/>
</dbReference>
<evidence type="ECO:0000256" key="1">
    <source>
        <dbReference type="SAM" id="SignalP"/>
    </source>
</evidence>
<keyword evidence="1" id="KW-0732">Signal</keyword>
<sequence>MSHYYKIISFLFVLGIFLMPVSSYACATKVKKVHSTEKTDIKSTATFSKIDNSCESGTCEEKCCHDDSKNCAHNSCNGNCSSTSCTTGGFTFLGNLPFYGVKNNLLFSLLKKDSFHYLNSDYSFGFQSIWQPPKIG</sequence>
<dbReference type="EMBL" id="LR134441">
    <property type="protein sequence ID" value="VEH95043.1"/>
    <property type="molecule type" value="Genomic_DNA"/>
</dbReference>
<proteinExistence type="predicted"/>
<evidence type="ECO:0000313" key="3">
    <source>
        <dbReference type="Proteomes" id="UP000270036"/>
    </source>
</evidence>
<evidence type="ECO:0000313" key="2">
    <source>
        <dbReference type="EMBL" id="VEH95043.1"/>
    </source>
</evidence>
<dbReference type="PROSITE" id="PS51257">
    <property type="entry name" value="PROKAR_LIPOPROTEIN"/>
    <property type="match status" value="1"/>
</dbReference>
<evidence type="ECO:0008006" key="4">
    <source>
        <dbReference type="Google" id="ProtNLM"/>
    </source>
</evidence>
<feature type="chain" id="PRO_5018561480" description="Lipoprotein" evidence="1">
    <location>
        <begin position="26"/>
        <end position="136"/>
    </location>
</feature>
<protein>
    <recommendedName>
        <fullName evidence="4">Lipoprotein</fullName>
    </recommendedName>
</protein>
<dbReference type="KEGG" id="cant:NCTC13489_00063"/>
<dbReference type="OrthoDB" id="713940at2"/>